<evidence type="ECO:0000313" key="4">
    <source>
        <dbReference type="Proteomes" id="UP000018877"/>
    </source>
</evidence>
<dbReference type="GO" id="GO:0030655">
    <property type="term" value="P:beta-lactam antibiotic catabolic process"/>
    <property type="evidence" value="ECO:0007669"/>
    <property type="project" value="InterPro"/>
</dbReference>
<dbReference type="GO" id="GO:0046677">
    <property type="term" value="P:response to antibiotic"/>
    <property type="evidence" value="ECO:0007669"/>
    <property type="project" value="InterPro"/>
</dbReference>
<dbReference type="AlphaFoldDB" id="A0AB94IPJ3"/>
<dbReference type="InterPro" id="IPR045155">
    <property type="entry name" value="Beta-lactam_cat"/>
</dbReference>
<organism evidence="3 4">
    <name type="scientific">Neobacillus vireti LMG 21834</name>
    <dbReference type="NCBI Taxonomy" id="1131730"/>
    <lineage>
        <taxon>Bacteria</taxon>
        <taxon>Bacillati</taxon>
        <taxon>Bacillota</taxon>
        <taxon>Bacilli</taxon>
        <taxon>Bacillales</taxon>
        <taxon>Bacillaceae</taxon>
        <taxon>Neobacillus</taxon>
    </lineage>
</organism>
<dbReference type="PANTHER" id="PTHR35333">
    <property type="entry name" value="BETA-LACTAMASE"/>
    <property type="match status" value="1"/>
</dbReference>
<keyword evidence="1" id="KW-0732">Signal</keyword>
<protein>
    <submittedName>
        <fullName evidence="3">Peptidoglycan-binding domain 1 protein</fullName>
    </submittedName>
</protein>
<gene>
    <name evidence="3" type="ORF">BAVI_09391</name>
</gene>
<dbReference type="PANTHER" id="PTHR35333:SF3">
    <property type="entry name" value="BETA-LACTAMASE-TYPE TRANSPEPTIDASE FOLD CONTAINING PROTEIN"/>
    <property type="match status" value="1"/>
</dbReference>
<dbReference type="InterPro" id="IPR000871">
    <property type="entry name" value="Beta-lactam_class-A"/>
</dbReference>
<dbReference type="GO" id="GO:0008800">
    <property type="term" value="F:beta-lactamase activity"/>
    <property type="evidence" value="ECO:0007669"/>
    <property type="project" value="InterPro"/>
</dbReference>
<dbReference type="RefSeq" id="WP_024028078.1">
    <property type="nucleotide sequence ID" value="NZ_ALAN01000059.1"/>
</dbReference>
<keyword evidence="4" id="KW-1185">Reference proteome</keyword>
<proteinExistence type="predicted"/>
<evidence type="ECO:0000259" key="2">
    <source>
        <dbReference type="Pfam" id="PF13354"/>
    </source>
</evidence>
<sequence>MKIVKSFILVFLLFLVFEQAKEASAASVSKTNQFRNDLSVDLNQYIKEAGGTITLQYQDLTTGETFDINDKTAGRAASTIKLPLALAVMELASNGKLDLNEKLVYQQRHYFGGSGVIQYERVGTSYSIRDLVRKAMIHSDNIAFIMLKERVGANQFISYMKSLGAQYTYPNG</sequence>
<dbReference type="InterPro" id="IPR012338">
    <property type="entry name" value="Beta-lactam/transpept-like"/>
</dbReference>
<feature type="signal peptide" evidence="1">
    <location>
        <begin position="1"/>
        <end position="25"/>
    </location>
</feature>
<accession>A0AB94IPJ3</accession>
<name>A0AB94IPJ3_9BACI</name>
<dbReference type="SUPFAM" id="SSF56601">
    <property type="entry name" value="beta-lactamase/transpeptidase-like"/>
    <property type="match status" value="1"/>
</dbReference>
<dbReference type="Pfam" id="PF13354">
    <property type="entry name" value="Beta-lactamase2"/>
    <property type="match status" value="1"/>
</dbReference>
<dbReference type="Proteomes" id="UP000018877">
    <property type="component" value="Unassembled WGS sequence"/>
</dbReference>
<evidence type="ECO:0000256" key="1">
    <source>
        <dbReference type="SAM" id="SignalP"/>
    </source>
</evidence>
<dbReference type="EMBL" id="ALAN01000059">
    <property type="protein sequence ID" value="ETI68964.1"/>
    <property type="molecule type" value="Genomic_DNA"/>
</dbReference>
<dbReference type="Gene3D" id="3.40.710.10">
    <property type="entry name" value="DD-peptidase/beta-lactamase superfamily"/>
    <property type="match status" value="1"/>
</dbReference>
<reference evidence="3 4" key="1">
    <citation type="journal article" date="2014" name="Environ. Microbiol.">
        <title>The nitrate-ammonifying and nosZ-carrying bacterium Bacillus vireti is a potent source and sink for nitric and nitrous oxide under high nitrate conditions.</title>
        <authorList>
            <person name="Mania D."/>
            <person name="Heylen K."/>
            <person name="van Spanning R.J."/>
            <person name="Frostegard A."/>
        </authorList>
    </citation>
    <scope>NUCLEOTIDE SEQUENCE [LARGE SCALE GENOMIC DNA]</scope>
    <source>
        <strain evidence="3 4">LMG 21834</strain>
    </source>
</reference>
<evidence type="ECO:0000313" key="3">
    <source>
        <dbReference type="EMBL" id="ETI68964.1"/>
    </source>
</evidence>
<comment type="caution">
    <text evidence="3">The sequence shown here is derived from an EMBL/GenBank/DDBJ whole genome shotgun (WGS) entry which is preliminary data.</text>
</comment>
<feature type="chain" id="PRO_5044492844" evidence="1">
    <location>
        <begin position="26"/>
        <end position="172"/>
    </location>
</feature>
<feature type="domain" description="Beta-lactamase class A catalytic" evidence="2">
    <location>
        <begin position="56"/>
        <end position="167"/>
    </location>
</feature>